<feature type="compositionally biased region" description="Basic residues" evidence="1">
    <location>
        <begin position="298"/>
        <end position="307"/>
    </location>
</feature>
<keyword evidence="4" id="KW-1185">Reference proteome</keyword>
<feature type="region of interest" description="Disordered" evidence="1">
    <location>
        <begin position="286"/>
        <end position="307"/>
    </location>
</feature>
<organism evidence="3 4">
    <name type="scientific">Chaetoceros tenuissimus</name>
    <dbReference type="NCBI Taxonomy" id="426638"/>
    <lineage>
        <taxon>Eukaryota</taxon>
        <taxon>Sar</taxon>
        <taxon>Stramenopiles</taxon>
        <taxon>Ochrophyta</taxon>
        <taxon>Bacillariophyta</taxon>
        <taxon>Coscinodiscophyceae</taxon>
        <taxon>Chaetocerotophycidae</taxon>
        <taxon>Chaetocerotales</taxon>
        <taxon>Chaetocerotaceae</taxon>
        <taxon>Chaetoceros</taxon>
    </lineage>
</organism>
<comment type="caution">
    <text evidence="3">The sequence shown here is derived from an EMBL/GenBank/DDBJ whole genome shotgun (WGS) entry which is preliminary data.</text>
</comment>
<feature type="chain" id="PRO_5041897444" evidence="2">
    <location>
        <begin position="21"/>
        <end position="307"/>
    </location>
</feature>
<keyword evidence="2" id="KW-0732">Signal</keyword>
<proteinExistence type="predicted"/>
<accession>A0AAD3CEQ4</accession>
<gene>
    <name evidence="3" type="ORF">CTEN210_00737</name>
</gene>
<name>A0AAD3CEQ4_9STRA</name>
<evidence type="ECO:0000256" key="1">
    <source>
        <dbReference type="SAM" id="MobiDB-lite"/>
    </source>
</evidence>
<protein>
    <submittedName>
        <fullName evidence="3">Uncharacterized protein</fullName>
    </submittedName>
</protein>
<dbReference type="Proteomes" id="UP001054902">
    <property type="component" value="Unassembled WGS sequence"/>
</dbReference>
<feature type="signal peptide" evidence="2">
    <location>
        <begin position="1"/>
        <end position="20"/>
    </location>
</feature>
<dbReference type="EMBL" id="BLLK01000019">
    <property type="protein sequence ID" value="GFH44263.1"/>
    <property type="molecule type" value="Genomic_DNA"/>
</dbReference>
<reference evidence="3 4" key="1">
    <citation type="journal article" date="2021" name="Sci. Rep.">
        <title>The genome of the diatom Chaetoceros tenuissimus carries an ancient integrated fragment of an extant virus.</title>
        <authorList>
            <person name="Hongo Y."/>
            <person name="Kimura K."/>
            <person name="Takaki Y."/>
            <person name="Yoshida Y."/>
            <person name="Baba S."/>
            <person name="Kobayashi G."/>
            <person name="Nagasaki K."/>
            <person name="Hano T."/>
            <person name="Tomaru Y."/>
        </authorList>
    </citation>
    <scope>NUCLEOTIDE SEQUENCE [LARGE SCALE GENOMIC DNA]</scope>
    <source>
        <strain evidence="3 4">NIES-3715</strain>
    </source>
</reference>
<evidence type="ECO:0000313" key="3">
    <source>
        <dbReference type="EMBL" id="GFH44263.1"/>
    </source>
</evidence>
<dbReference type="AlphaFoldDB" id="A0AAD3CEQ4"/>
<evidence type="ECO:0000256" key="2">
    <source>
        <dbReference type="SAM" id="SignalP"/>
    </source>
</evidence>
<evidence type="ECO:0000313" key="4">
    <source>
        <dbReference type="Proteomes" id="UP001054902"/>
    </source>
</evidence>
<sequence>MNLRGFNLLLFIATAKGAVADNMLGFDIYGDSSKFDPSDYITVDPDTCEYHAEVHINFGAADPPFPSGEADCTTIESTACNGQSCLFEVRNVYKLSKSFKKYTGFNHIGLDWSPCGHPPAEKFGKPHWNMHIFRVSPKEREQVYCENMPNPFICNFEEEQPNIEGRKFFVHGTNKDGNLANVPSSFSAALDTAVPGEGVHAWDIENTANVTDWNEPLLIEGLYDGGIQFWEPMFPVEFVTGDSEKFYESNETYASQTIVSLPSYWSMTYNPDTGVTTLVLEGKAQKCPKNSKSGKSAKTGKARRIRK</sequence>